<dbReference type="SUPFAM" id="SSF55729">
    <property type="entry name" value="Acyl-CoA N-acyltransferases (Nat)"/>
    <property type="match status" value="1"/>
</dbReference>
<evidence type="ECO:0000256" key="1">
    <source>
        <dbReference type="ARBA" id="ARBA00022679"/>
    </source>
</evidence>
<feature type="domain" description="N-acetyltransferase" evidence="3">
    <location>
        <begin position="1"/>
        <end position="154"/>
    </location>
</feature>
<dbReference type="Gene3D" id="3.40.630.30">
    <property type="match status" value="1"/>
</dbReference>
<keyword evidence="5" id="KW-1185">Reference proteome</keyword>
<organism evidence="4 5">
    <name type="scientific">Streptomyces lateritius</name>
    <dbReference type="NCBI Taxonomy" id="67313"/>
    <lineage>
        <taxon>Bacteria</taxon>
        <taxon>Bacillati</taxon>
        <taxon>Actinomycetota</taxon>
        <taxon>Actinomycetes</taxon>
        <taxon>Kitasatosporales</taxon>
        <taxon>Streptomycetaceae</taxon>
        <taxon>Streptomyces</taxon>
    </lineage>
</organism>
<dbReference type="EMBL" id="JBIBSM010000001">
    <property type="protein sequence ID" value="MFF8274570.1"/>
    <property type="molecule type" value="Genomic_DNA"/>
</dbReference>
<dbReference type="CDD" id="cd04301">
    <property type="entry name" value="NAT_SF"/>
    <property type="match status" value="1"/>
</dbReference>
<dbReference type="Proteomes" id="UP001603013">
    <property type="component" value="Unassembled WGS sequence"/>
</dbReference>
<dbReference type="PANTHER" id="PTHR43877:SF1">
    <property type="entry name" value="ACETYLTRANSFERASE"/>
    <property type="match status" value="1"/>
</dbReference>
<reference evidence="4 5" key="1">
    <citation type="submission" date="2024-10" db="EMBL/GenBank/DDBJ databases">
        <title>The Natural Products Discovery Center: Release of the First 8490 Sequenced Strains for Exploring Actinobacteria Biosynthetic Diversity.</title>
        <authorList>
            <person name="Kalkreuter E."/>
            <person name="Kautsar S.A."/>
            <person name="Yang D."/>
            <person name="Bader C.D."/>
            <person name="Teijaro C.N."/>
            <person name="Fluegel L."/>
            <person name="Davis C.M."/>
            <person name="Simpson J.R."/>
            <person name="Lauterbach L."/>
            <person name="Steele A.D."/>
            <person name="Gui C."/>
            <person name="Meng S."/>
            <person name="Li G."/>
            <person name="Viehrig K."/>
            <person name="Ye F."/>
            <person name="Su P."/>
            <person name="Kiefer A.F."/>
            <person name="Nichols A."/>
            <person name="Cepeda A.J."/>
            <person name="Yan W."/>
            <person name="Fan B."/>
            <person name="Jiang Y."/>
            <person name="Adhikari A."/>
            <person name="Zheng C.-J."/>
            <person name="Schuster L."/>
            <person name="Cowan T.M."/>
            <person name="Smanski M.J."/>
            <person name="Chevrette M.G."/>
            <person name="De Carvalho L.P.S."/>
            <person name="Shen B."/>
        </authorList>
    </citation>
    <scope>NUCLEOTIDE SEQUENCE [LARGE SCALE GENOMIC DNA]</scope>
    <source>
        <strain evidence="4 5">NPDC015755</strain>
    </source>
</reference>
<proteinExistence type="predicted"/>
<dbReference type="GO" id="GO:0016746">
    <property type="term" value="F:acyltransferase activity"/>
    <property type="evidence" value="ECO:0007669"/>
    <property type="project" value="UniProtKB-KW"/>
</dbReference>
<name>A0ABW6Y4I7_9ACTN</name>
<comment type="caution">
    <text evidence="4">The sequence shown here is derived from an EMBL/GenBank/DDBJ whole genome shotgun (WGS) entry which is preliminary data.</text>
</comment>
<protein>
    <submittedName>
        <fullName evidence="4">GNAT family N-acetyltransferase</fullName>
        <ecNumber evidence="4">2.3.-.-</ecNumber>
    </submittedName>
</protein>
<dbReference type="RefSeq" id="WP_391932436.1">
    <property type="nucleotide sequence ID" value="NZ_JBIBSM010000001.1"/>
</dbReference>
<sequence>MIRHANADDLDTIAALHLAARATYYRGHVPEEEYAGPEEPARTRAAWSGAVGRGQVLCAERDGEVAGVAAYRPVDGVMTLTQLHVRPDRWRRGVGAELHAACLEAWRAEGVTTARLQVFDRNERAKAFYAAHGWTPDAGAPRSGTHLVLRLTVEAATE</sequence>
<dbReference type="EC" id="2.3.-.-" evidence="4"/>
<evidence type="ECO:0000259" key="3">
    <source>
        <dbReference type="PROSITE" id="PS51186"/>
    </source>
</evidence>
<dbReference type="InterPro" id="IPR000182">
    <property type="entry name" value="GNAT_dom"/>
</dbReference>
<keyword evidence="2 4" id="KW-0012">Acyltransferase</keyword>
<evidence type="ECO:0000256" key="2">
    <source>
        <dbReference type="ARBA" id="ARBA00023315"/>
    </source>
</evidence>
<accession>A0ABW6Y4I7</accession>
<dbReference type="PANTHER" id="PTHR43877">
    <property type="entry name" value="AMINOALKYLPHOSPHONATE N-ACETYLTRANSFERASE-RELATED-RELATED"/>
    <property type="match status" value="1"/>
</dbReference>
<dbReference type="InterPro" id="IPR016181">
    <property type="entry name" value="Acyl_CoA_acyltransferase"/>
</dbReference>
<dbReference type="PROSITE" id="PS51186">
    <property type="entry name" value="GNAT"/>
    <property type="match status" value="1"/>
</dbReference>
<evidence type="ECO:0000313" key="5">
    <source>
        <dbReference type="Proteomes" id="UP001603013"/>
    </source>
</evidence>
<keyword evidence="1 4" id="KW-0808">Transferase</keyword>
<evidence type="ECO:0000313" key="4">
    <source>
        <dbReference type="EMBL" id="MFF8274570.1"/>
    </source>
</evidence>
<dbReference type="InterPro" id="IPR050832">
    <property type="entry name" value="Bact_Acetyltransf"/>
</dbReference>
<dbReference type="Pfam" id="PF00583">
    <property type="entry name" value="Acetyltransf_1"/>
    <property type="match status" value="1"/>
</dbReference>
<gene>
    <name evidence="4" type="ORF">ACF05T_00420</name>
</gene>